<evidence type="ECO:0000313" key="8">
    <source>
        <dbReference type="EMBL" id="BCB81517.1"/>
    </source>
</evidence>
<dbReference type="AlphaFoldDB" id="A0A6F8Y631"/>
<evidence type="ECO:0000256" key="1">
    <source>
        <dbReference type="ARBA" id="ARBA00004202"/>
    </source>
</evidence>
<keyword evidence="4" id="KW-0547">Nucleotide-binding</keyword>
<dbReference type="GO" id="GO:0046677">
    <property type="term" value="P:response to antibiotic"/>
    <property type="evidence" value="ECO:0007669"/>
    <property type="project" value="UniProtKB-KW"/>
</dbReference>
<dbReference type="GO" id="GO:0005886">
    <property type="term" value="C:plasma membrane"/>
    <property type="evidence" value="ECO:0007669"/>
    <property type="project" value="UniProtKB-SubCell"/>
</dbReference>
<dbReference type="Proteomes" id="UP000502508">
    <property type="component" value="Chromosome"/>
</dbReference>
<dbReference type="GO" id="GO:0005524">
    <property type="term" value="F:ATP binding"/>
    <property type="evidence" value="ECO:0007669"/>
    <property type="project" value="UniProtKB-KW"/>
</dbReference>
<dbReference type="GO" id="GO:0016887">
    <property type="term" value="F:ATP hydrolysis activity"/>
    <property type="evidence" value="ECO:0007669"/>
    <property type="project" value="InterPro"/>
</dbReference>
<dbReference type="EMBL" id="AP022870">
    <property type="protein sequence ID" value="BCB81517.1"/>
    <property type="molecule type" value="Genomic_DNA"/>
</dbReference>
<evidence type="ECO:0000256" key="3">
    <source>
        <dbReference type="ARBA" id="ARBA00022448"/>
    </source>
</evidence>
<keyword evidence="6" id="KW-0046">Antibiotic resistance</keyword>
<keyword evidence="3" id="KW-0813">Transport</keyword>
<dbReference type="PANTHER" id="PTHR42711">
    <property type="entry name" value="ABC TRANSPORTER ATP-BINDING PROTEIN"/>
    <property type="match status" value="1"/>
</dbReference>
<evidence type="ECO:0000256" key="5">
    <source>
        <dbReference type="ARBA" id="ARBA00022840"/>
    </source>
</evidence>
<keyword evidence="5" id="KW-0067">ATP-binding</keyword>
<dbReference type="InterPro" id="IPR003439">
    <property type="entry name" value="ABC_transporter-like_ATP-bd"/>
</dbReference>
<dbReference type="CDD" id="cd03230">
    <property type="entry name" value="ABC_DR_subfamily_A"/>
    <property type="match status" value="1"/>
</dbReference>
<dbReference type="SUPFAM" id="SSF52540">
    <property type="entry name" value="P-loop containing nucleoside triphosphate hydrolases"/>
    <property type="match status" value="1"/>
</dbReference>
<dbReference type="PROSITE" id="PS00211">
    <property type="entry name" value="ABC_TRANSPORTER_1"/>
    <property type="match status" value="1"/>
</dbReference>
<dbReference type="KEGG" id="pfla:Pflav_079270"/>
<accession>A0A6F8Y631</accession>
<dbReference type="InterPro" id="IPR050763">
    <property type="entry name" value="ABC_transporter_ATP-binding"/>
</dbReference>
<dbReference type="InterPro" id="IPR027417">
    <property type="entry name" value="P-loop_NTPase"/>
</dbReference>
<dbReference type="InterPro" id="IPR003593">
    <property type="entry name" value="AAA+_ATPase"/>
</dbReference>
<evidence type="ECO:0000256" key="6">
    <source>
        <dbReference type="ARBA" id="ARBA00023251"/>
    </source>
</evidence>
<reference evidence="8 9" key="1">
    <citation type="submission" date="2020-03" db="EMBL/GenBank/DDBJ databases">
        <title>Whole genome shotgun sequence of Phytohabitans flavus NBRC 107702.</title>
        <authorList>
            <person name="Komaki H."/>
            <person name="Tamura T."/>
        </authorList>
    </citation>
    <scope>NUCLEOTIDE SEQUENCE [LARGE SCALE GENOMIC DNA]</scope>
    <source>
        <strain evidence="8 9">NBRC 107702</strain>
    </source>
</reference>
<comment type="subcellular location">
    <subcellularLocation>
        <location evidence="1">Cell membrane</location>
        <topology evidence="1">Peripheral membrane protein</topology>
    </subcellularLocation>
</comment>
<sequence>MPGHAVTASIDVMTVLEAVSLTKRFGPVTAVDGVSFSVGEGEIVGLLGPNGAGKTTTLHMILGLTTPDSGTIRMFGRDLAAHRTWALSRVNFAASYASLPWVLRVDELLDVFAHMYGLRNPRRQVTQLMELLDLGELRDRRYGQLSSGQQTRVQLAKSLLNEPGLLVLDEPTANLDPDVGDRMRELLLREAHRTGRAMLITSHNMPEVERMCSRIHFVSGGRIVATGSAAELAGAYGVDDLEAVFLRVARG</sequence>
<evidence type="ECO:0000256" key="4">
    <source>
        <dbReference type="ARBA" id="ARBA00022741"/>
    </source>
</evidence>
<proteinExistence type="inferred from homology"/>
<evidence type="ECO:0000259" key="7">
    <source>
        <dbReference type="PROSITE" id="PS50893"/>
    </source>
</evidence>
<name>A0A6F8Y631_9ACTN</name>
<dbReference type="PANTHER" id="PTHR42711:SF5">
    <property type="entry name" value="ABC TRANSPORTER ATP-BINDING PROTEIN NATA"/>
    <property type="match status" value="1"/>
</dbReference>
<dbReference type="InterPro" id="IPR017871">
    <property type="entry name" value="ABC_transporter-like_CS"/>
</dbReference>
<reference evidence="8 9" key="2">
    <citation type="submission" date="2020-03" db="EMBL/GenBank/DDBJ databases">
        <authorList>
            <person name="Ichikawa N."/>
            <person name="Kimura A."/>
            <person name="Kitahashi Y."/>
            <person name="Uohara A."/>
        </authorList>
    </citation>
    <scope>NUCLEOTIDE SEQUENCE [LARGE SCALE GENOMIC DNA]</scope>
    <source>
        <strain evidence="8 9">NBRC 107702</strain>
    </source>
</reference>
<organism evidence="8 9">
    <name type="scientific">Phytohabitans flavus</name>
    <dbReference type="NCBI Taxonomy" id="1076124"/>
    <lineage>
        <taxon>Bacteria</taxon>
        <taxon>Bacillati</taxon>
        <taxon>Actinomycetota</taxon>
        <taxon>Actinomycetes</taxon>
        <taxon>Micromonosporales</taxon>
        <taxon>Micromonosporaceae</taxon>
    </lineage>
</organism>
<dbReference type="SMART" id="SM00382">
    <property type="entry name" value="AAA"/>
    <property type="match status" value="1"/>
</dbReference>
<gene>
    <name evidence="8" type="ORF">Pflav_079270</name>
</gene>
<evidence type="ECO:0000313" key="9">
    <source>
        <dbReference type="Proteomes" id="UP000502508"/>
    </source>
</evidence>
<protein>
    <submittedName>
        <fullName evidence="8">ABC transporter</fullName>
    </submittedName>
</protein>
<comment type="similarity">
    <text evidence="2">Belongs to the ABC transporter superfamily.</text>
</comment>
<dbReference type="Pfam" id="PF00005">
    <property type="entry name" value="ABC_tran"/>
    <property type="match status" value="1"/>
</dbReference>
<dbReference type="Gene3D" id="3.40.50.300">
    <property type="entry name" value="P-loop containing nucleotide triphosphate hydrolases"/>
    <property type="match status" value="1"/>
</dbReference>
<feature type="domain" description="ABC transporter" evidence="7">
    <location>
        <begin position="16"/>
        <end position="245"/>
    </location>
</feature>
<keyword evidence="9" id="KW-1185">Reference proteome</keyword>
<evidence type="ECO:0000256" key="2">
    <source>
        <dbReference type="ARBA" id="ARBA00005417"/>
    </source>
</evidence>
<dbReference type="PROSITE" id="PS50893">
    <property type="entry name" value="ABC_TRANSPORTER_2"/>
    <property type="match status" value="1"/>
</dbReference>